<evidence type="ECO:0000256" key="2">
    <source>
        <dbReference type="ARBA" id="ARBA00022448"/>
    </source>
</evidence>
<feature type="transmembrane region" description="Helical" evidence="6">
    <location>
        <begin position="95"/>
        <end position="115"/>
    </location>
</feature>
<reference evidence="8" key="1">
    <citation type="submission" date="2022-09" db="EMBL/GenBank/DDBJ databases">
        <title>Actin cytoskeleton and complex cell architecture in an #Asgard archaeon.</title>
        <authorList>
            <person name="Ponce Toledo R.I."/>
            <person name="Schleper C."/>
            <person name="Rodrigues Oliveira T."/>
            <person name="Wollweber F."/>
            <person name="Xu J."/>
            <person name="Rittmann S."/>
            <person name="Klingl A."/>
            <person name="Pilhofer M."/>
        </authorList>
    </citation>
    <scope>NUCLEOTIDE SEQUENCE</scope>
    <source>
        <strain evidence="8">B-35</strain>
    </source>
</reference>
<organism evidence="8 9">
    <name type="scientific">Candidatus Lokiarchaeum ossiferum</name>
    <dbReference type="NCBI Taxonomy" id="2951803"/>
    <lineage>
        <taxon>Archaea</taxon>
        <taxon>Promethearchaeati</taxon>
        <taxon>Promethearchaeota</taxon>
        <taxon>Promethearchaeia</taxon>
        <taxon>Promethearchaeales</taxon>
        <taxon>Promethearchaeaceae</taxon>
        <taxon>Candidatus Lokiarchaeum</taxon>
    </lineage>
</organism>
<evidence type="ECO:0000256" key="6">
    <source>
        <dbReference type="SAM" id="Phobius"/>
    </source>
</evidence>
<feature type="domain" description="Major facilitator superfamily (MFS) profile" evidence="7">
    <location>
        <begin position="1"/>
        <end position="431"/>
    </location>
</feature>
<dbReference type="InterPro" id="IPR020846">
    <property type="entry name" value="MFS_dom"/>
</dbReference>
<dbReference type="Pfam" id="PF07690">
    <property type="entry name" value="MFS_1"/>
    <property type="match status" value="1"/>
</dbReference>
<evidence type="ECO:0000313" key="9">
    <source>
        <dbReference type="Proteomes" id="UP001208689"/>
    </source>
</evidence>
<proteinExistence type="predicted"/>
<gene>
    <name evidence="8" type="ORF">NEF87_001840</name>
</gene>
<dbReference type="PANTHER" id="PTHR23506">
    <property type="entry name" value="GH10249P"/>
    <property type="match status" value="1"/>
</dbReference>
<dbReference type="PANTHER" id="PTHR23506:SF23">
    <property type="entry name" value="GH10249P"/>
    <property type="match status" value="1"/>
</dbReference>
<keyword evidence="9" id="KW-1185">Reference proteome</keyword>
<dbReference type="InterPro" id="IPR036259">
    <property type="entry name" value="MFS_trans_sf"/>
</dbReference>
<dbReference type="InterPro" id="IPR050930">
    <property type="entry name" value="MFS_Vesicular_Transporter"/>
</dbReference>
<feature type="transmembrane region" description="Helical" evidence="6">
    <location>
        <begin position="121"/>
        <end position="141"/>
    </location>
</feature>
<feature type="transmembrane region" description="Helical" evidence="6">
    <location>
        <begin position="188"/>
        <end position="212"/>
    </location>
</feature>
<protein>
    <recommendedName>
        <fullName evidence="7">Major facilitator superfamily (MFS) profile domain-containing protein</fullName>
    </recommendedName>
</protein>
<feature type="transmembrane region" description="Helical" evidence="6">
    <location>
        <begin position="343"/>
        <end position="363"/>
    </location>
</feature>
<dbReference type="Proteomes" id="UP001208689">
    <property type="component" value="Chromosome"/>
</dbReference>
<feature type="transmembrane region" description="Helical" evidence="6">
    <location>
        <begin position="162"/>
        <end position="182"/>
    </location>
</feature>
<evidence type="ECO:0000256" key="4">
    <source>
        <dbReference type="ARBA" id="ARBA00022989"/>
    </source>
</evidence>
<dbReference type="PROSITE" id="PS50850">
    <property type="entry name" value="MFS"/>
    <property type="match status" value="1"/>
</dbReference>
<feature type="transmembrane region" description="Helical" evidence="6">
    <location>
        <begin position="318"/>
        <end position="337"/>
    </location>
</feature>
<sequence>MAEILVKKAKNPKRRPASELLQDSDLFTSDFQPMVKSIFWSTTGFYFLGFVIPQFAEMIGVQDVQLGLIYSFITMGNIISAPIVGFLADKISKKVLGSFGVFGRGLSYFVMYLAILLRSYVLFVLSCIILGFVVSFFWIPFNQLIAQKSHHDHRSFAYSQRASAVGKGGLVGGIIGFGLFIVGQRFQFPIYLLYSSIILFAGANFYAGYLFLRAVDEDLTLHSAEVDSNPILINTTEKETIKGKSPIPKMLLIGLIFIMLSYFIGSINSEISKPFLQTFIMRTVTDDPTLIILIFMPSSILPMLLAPKLGSLVERINIYWGLIAAALLGALLTLFLINVQNMILFSFLLIFDTAVAISQSLILDKFVSRISKEHRGKLFGSRLFFANIGAALGPILGGIVWRVYGIKMPFIISIVVEVALIPLFFLAIKKTTPFLEEK</sequence>
<keyword evidence="2" id="KW-0813">Transport</keyword>
<comment type="subcellular location">
    <subcellularLocation>
        <location evidence="1">Membrane</location>
        <topology evidence="1">Multi-pass membrane protein</topology>
    </subcellularLocation>
</comment>
<feature type="transmembrane region" description="Helical" evidence="6">
    <location>
        <begin position="384"/>
        <end position="404"/>
    </location>
</feature>
<dbReference type="EMBL" id="CP104013">
    <property type="protein sequence ID" value="UYP45555.1"/>
    <property type="molecule type" value="Genomic_DNA"/>
</dbReference>
<evidence type="ECO:0000256" key="5">
    <source>
        <dbReference type="ARBA" id="ARBA00023136"/>
    </source>
</evidence>
<evidence type="ECO:0000256" key="3">
    <source>
        <dbReference type="ARBA" id="ARBA00022692"/>
    </source>
</evidence>
<dbReference type="SUPFAM" id="SSF103473">
    <property type="entry name" value="MFS general substrate transporter"/>
    <property type="match status" value="1"/>
</dbReference>
<keyword evidence="4 6" id="KW-1133">Transmembrane helix</keyword>
<name>A0ABY6HPV4_9ARCH</name>
<feature type="transmembrane region" description="Helical" evidence="6">
    <location>
        <begin position="288"/>
        <end position="306"/>
    </location>
</feature>
<feature type="transmembrane region" description="Helical" evidence="6">
    <location>
        <begin position="250"/>
        <end position="268"/>
    </location>
</feature>
<evidence type="ECO:0000256" key="1">
    <source>
        <dbReference type="ARBA" id="ARBA00004141"/>
    </source>
</evidence>
<dbReference type="InterPro" id="IPR011701">
    <property type="entry name" value="MFS"/>
</dbReference>
<keyword evidence="3 6" id="KW-0812">Transmembrane</keyword>
<keyword evidence="5 6" id="KW-0472">Membrane</keyword>
<accession>A0ABY6HPV4</accession>
<feature type="transmembrane region" description="Helical" evidence="6">
    <location>
        <begin position="38"/>
        <end position="56"/>
    </location>
</feature>
<dbReference type="Gene3D" id="1.20.1250.20">
    <property type="entry name" value="MFS general substrate transporter like domains"/>
    <property type="match status" value="2"/>
</dbReference>
<feature type="transmembrane region" description="Helical" evidence="6">
    <location>
        <begin position="410"/>
        <end position="428"/>
    </location>
</feature>
<evidence type="ECO:0000259" key="7">
    <source>
        <dbReference type="PROSITE" id="PS50850"/>
    </source>
</evidence>
<evidence type="ECO:0000313" key="8">
    <source>
        <dbReference type="EMBL" id="UYP45555.1"/>
    </source>
</evidence>
<feature type="transmembrane region" description="Helical" evidence="6">
    <location>
        <begin position="68"/>
        <end position="88"/>
    </location>
</feature>